<evidence type="ECO:0000313" key="1">
    <source>
        <dbReference type="EMBL" id="PTM55255.1"/>
    </source>
</evidence>
<organism evidence="1 2">
    <name type="scientific">Phreatobacter oligotrophus</name>
    <dbReference type="NCBI Taxonomy" id="1122261"/>
    <lineage>
        <taxon>Bacteria</taxon>
        <taxon>Pseudomonadati</taxon>
        <taxon>Pseudomonadota</taxon>
        <taxon>Alphaproteobacteria</taxon>
        <taxon>Hyphomicrobiales</taxon>
        <taxon>Phreatobacteraceae</taxon>
        <taxon>Phreatobacter</taxon>
    </lineage>
</organism>
<dbReference type="OrthoDB" id="9806572at2"/>
<dbReference type="RefSeq" id="WP_108178082.1">
    <property type="nucleotide sequence ID" value="NZ_PZZL01000005.1"/>
</dbReference>
<evidence type="ECO:0000313" key="2">
    <source>
        <dbReference type="Proteomes" id="UP000241808"/>
    </source>
</evidence>
<name>A0A2T4Z3A9_9HYPH</name>
<evidence type="ECO:0008006" key="3">
    <source>
        <dbReference type="Google" id="ProtNLM"/>
    </source>
</evidence>
<proteinExistence type="predicted"/>
<keyword evidence="2" id="KW-1185">Reference proteome</keyword>
<dbReference type="InterPro" id="IPR038696">
    <property type="entry name" value="IalB_sf"/>
</dbReference>
<protein>
    <recommendedName>
        <fullName evidence="3">Invasion protein IalB</fullName>
    </recommendedName>
</protein>
<dbReference type="AlphaFoldDB" id="A0A2T4Z3A9"/>
<reference evidence="1 2" key="1">
    <citation type="submission" date="2018-04" db="EMBL/GenBank/DDBJ databases">
        <title>Genomic Encyclopedia of Archaeal and Bacterial Type Strains, Phase II (KMG-II): from individual species to whole genera.</title>
        <authorList>
            <person name="Goeker M."/>
        </authorList>
    </citation>
    <scope>NUCLEOTIDE SEQUENCE [LARGE SCALE GENOMIC DNA]</scope>
    <source>
        <strain evidence="1 2">DSM 25521</strain>
    </source>
</reference>
<gene>
    <name evidence="1" type="ORF">C8P69_105408</name>
</gene>
<sequence>MRPGAARLARALGSGLLSGLCLLTLPALLRADDRPTGVTTVVAIHGEWSVVVAETDRGKQCYAAGTPRRLPKGVSAEGAFVFVTTRPQDQVRDEFAAEFGYAPAGAIAKLGAETFDLATRDDGAWIRDRADEVRLIDAMRANAHMTVHAMRAEGGVTVDIYSLSGFADALAQARRECADGALSN</sequence>
<dbReference type="Gene3D" id="2.60.40.1880">
    <property type="entry name" value="Invasion associated locus B (IalB) protein"/>
    <property type="match status" value="1"/>
</dbReference>
<accession>A0A2T4Z3A9</accession>
<dbReference type="EMBL" id="PZZL01000005">
    <property type="protein sequence ID" value="PTM55255.1"/>
    <property type="molecule type" value="Genomic_DNA"/>
</dbReference>
<dbReference type="Proteomes" id="UP000241808">
    <property type="component" value="Unassembled WGS sequence"/>
</dbReference>
<comment type="caution">
    <text evidence="1">The sequence shown here is derived from an EMBL/GenBank/DDBJ whole genome shotgun (WGS) entry which is preliminary data.</text>
</comment>